<reference evidence="1 2" key="1">
    <citation type="submission" date="2024-08" db="EMBL/GenBank/DDBJ databases">
        <authorList>
            <person name="Vancuren S.J."/>
            <person name="Allen-Vercoe E."/>
        </authorList>
    </citation>
    <scope>NUCLEOTIDE SEQUENCE [LARGE SCALE GENOMIC DNA]</scope>
    <source>
        <strain evidence="1 2">16-6-I_42_FAA</strain>
    </source>
</reference>
<sequence length="48" mass="5422">MGEKGLYFAAREAEEIGFSIALVYIPQEKDLQFSIMLGSYMVAIGWTF</sequence>
<organism evidence="1 2">
    <name type="scientific">Dorea amylophila</name>
    <dbReference type="NCBI Taxonomy" id="2981789"/>
    <lineage>
        <taxon>Bacteria</taxon>
        <taxon>Bacillati</taxon>
        <taxon>Bacillota</taxon>
        <taxon>Clostridia</taxon>
        <taxon>Lachnospirales</taxon>
        <taxon>Lachnospiraceae</taxon>
        <taxon>Dorea</taxon>
    </lineage>
</organism>
<dbReference type="Proteomes" id="UP001614216">
    <property type="component" value="Unassembled WGS sequence"/>
</dbReference>
<gene>
    <name evidence="1" type="ORF">ACIF0M_08875</name>
</gene>
<comment type="caution">
    <text evidence="1">The sequence shown here is derived from an EMBL/GenBank/DDBJ whole genome shotgun (WGS) entry which is preliminary data.</text>
</comment>
<evidence type="ECO:0000313" key="2">
    <source>
        <dbReference type="Proteomes" id="UP001614216"/>
    </source>
</evidence>
<keyword evidence="2" id="KW-1185">Reference proteome</keyword>
<proteinExistence type="predicted"/>
<protein>
    <submittedName>
        <fullName evidence="1">Uncharacterized protein</fullName>
    </submittedName>
</protein>
<evidence type="ECO:0000313" key="1">
    <source>
        <dbReference type="EMBL" id="MFI7845654.1"/>
    </source>
</evidence>
<dbReference type="RefSeq" id="WP_316645310.1">
    <property type="nucleotide sequence ID" value="NZ_JBITRD010000011.1"/>
</dbReference>
<dbReference type="EMBL" id="JBITRD010000011">
    <property type="protein sequence ID" value="MFI7845654.1"/>
    <property type="molecule type" value="Genomic_DNA"/>
</dbReference>
<name>A0ABW8B0G8_9FIRM</name>
<accession>A0ABW8B0G8</accession>